<evidence type="ECO:0000313" key="1">
    <source>
        <dbReference type="EMBL" id="KAH7681570.1"/>
    </source>
</evidence>
<name>A0ACB7W1Z5_DIOAL</name>
<organism evidence="1 2">
    <name type="scientific">Dioscorea alata</name>
    <name type="common">Purple yam</name>
    <dbReference type="NCBI Taxonomy" id="55571"/>
    <lineage>
        <taxon>Eukaryota</taxon>
        <taxon>Viridiplantae</taxon>
        <taxon>Streptophyta</taxon>
        <taxon>Embryophyta</taxon>
        <taxon>Tracheophyta</taxon>
        <taxon>Spermatophyta</taxon>
        <taxon>Magnoliopsida</taxon>
        <taxon>Liliopsida</taxon>
        <taxon>Dioscoreales</taxon>
        <taxon>Dioscoreaceae</taxon>
        <taxon>Dioscorea</taxon>
    </lineage>
</organism>
<keyword evidence="2" id="KW-1185">Reference proteome</keyword>
<proteinExistence type="predicted"/>
<protein>
    <submittedName>
        <fullName evidence="1">Surfeit locus protein 2</fullName>
    </submittedName>
</protein>
<sequence length="253" mass="28396">MTVEQNQKEKEGSFLLGAPKFTELDGGRLRCLETGHELPAREKESYSRSKACRLALIDSAVAKKKPPLNMFRPDPVSKSKLVCELTGDSINKTEEHIWKHINGRRFLNKLEQKEADKLASPKEVKKDMKQSKKLKKPSKITVKKKGKDSVGNGSLDSKPKADNSDSEEPDFWVPPVGSRWDFDDGKDRWESCENSNEETDDDIAQGPEPRKDDAESVELSMRTKRMSIAVGPSSFASRKKKIKSSSETLSNSN</sequence>
<evidence type="ECO:0000313" key="2">
    <source>
        <dbReference type="Proteomes" id="UP000827976"/>
    </source>
</evidence>
<gene>
    <name evidence="1" type="ORF">IHE45_05G067500</name>
</gene>
<comment type="caution">
    <text evidence="1">The sequence shown here is derived from an EMBL/GenBank/DDBJ whole genome shotgun (WGS) entry which is preliminary data.</text>
</comment>
<dbReference type="Proteomes" id="UP000827976">
    <property type="component" value="Chromosome 5"/>
</dbReference>
<dbReference type="EMBL" id="CM037015">
    <property type="protein sequence ID" value="KAH7681570.1"/>
    <property type="molecule type" value="Genomic_DNA"/>
</dbReference>
<reference evidence="2" key="1">
    <citation type="journal article" date="2022" name="Nat. Commun.">
        <title>Chromosome evolution and the genetic basis of agronomically important traits in greater yam.</title>
        <authorList>
            <person name="Bredeson J.V."/>
            <person name="Lyons J.B."/>
            <person name="Oniyinde I.O."/>
            <person name="Okereke N.R."/>
            <person name="Kolade O."/>
            <person name="Nnabue I."/>
            <person name="Nwadili C.O."/>
            <person name="Hribova E."/>
            <person name="Parker M."/>
            <person name="Nwogha J."/>
            <person name="Shu S."/>
            <person name="Carlson J."/>
            <person name="Kariba R."/>
            <person name="Muthemba S."/>
            <person name="Knop K."/>
            <person name="Barton G.J."/>
            <person name="Sherwood A.V."/>
            <person name="Lopez-Montes A."/>
            <person name="Asiedu R."/>
            <person name="Jamnadass R."/>
            <person name="Muchugi A."/>
            <person name="Goodstein D."/>
            <person name="Egesi C.N."/>
            <person name="Featherston J."/>
            <person name="Asfaw A."/>
            <person name="Simpson G.G."/>
            <person name="Dolezel J."/>
            <person name="Hendre P.S."/>
            <person name="Van Deynze A."/>
            <person name="Kumar P.L."/>
            <person name="Obidiegwu J.E."/>
            <person name="Bhattacharjee R."/>
            <person name="Rokhsar D.S."/>
        </authorList>
    </citation>
    <scope>NUCLEOTIDE SEQUENCE [LARGE SCALE GENOMIC DNA]</scope>
    <source>
        <strain evidence="2">cv. TDa95/00328</strain>
    </source>
</reference>
<accession>A0ACB7W1Z5</accession>